<dbReference type="Proteomes" id="UP001177670">
    <property type="component" value="Unassembled WGS sequence"/>
</dbReference>
<name>A0AA40GH05_9HYME</name>
<accession>A0AA40GH05</accession>
<dbReference type="AlphaFoldDB" id="A0AA40GH05"/>
<organism evidence="2 3">
    <name type="scientific">Melipona bicolor</name>
    <dbReference type="NCBI Taxonomy" id="60889"/>
    <lineage>
        <taxon>Eukaryota</taxon>
        <taxon>Metazoa</taxon>
        <taxon>Ecdysozoa</taxon>
        <taxon>Arthropoda</taxon>
        <taxon>Hexapoda</taxon>
        <taxon>Insecta</taxon>
        <taxon>Pterygota</taxon>
        <taxon>Neoptera</taxon>
        <taxon>Endopterygota</taxon>
        <taxon>Hymenoptera</taxon>
        <taxon>Apocrita</taxon>
        <taxon>Aculeata</taxon>
        <taxon>Apoidea</taxon>
        <taxon>Anthophila</taxon>
        <taxon>Apidae</taxon>
        <taxon>Melipona</taxon>
    </lineage>
</organism>
<comment type="caution">
    <text evidence="2">The sequence shown here is derived from an EMBL/GenBank/DDBJ whole genome shotgun (WGS) entry which is preliminary data.</text>
</comment>
<evidence type="ECO:0000313" key="2">
    <source>
        <dbReference type="EMBL" id="KAK1137656.1"/>
    </source>
</evidence>
<feature type="region of interest" description="Disordered" evidence="1">
    <location>
        <begin position="1"/>
        <end position="67"/>
    </location>
</feature>
<gene>
    <name evidence="2" type="ORF">K0M31_002154</name>
</gene>
<protein>
    <submittedName>
        <fullName evidence="2">Uncharacterized protein</fullName>
    </submittedName>
</protein>
<keyword evidence="3" id="KW-1185">Reference proteome</keyword>
<reference evidence="2" key="1">
    <citation type="submission" date="2021-10" db="EMBL/GenBank/DDBJ databases">
        <title>Melipona bicolor Genome sequencing and assembly.</title>
        <authorList>
            <person name="Araujo N.S."/>
            <person name="Arias M.C."/>
        </authorList>
    </citation>
    <scope>NUCLEOTIDE SEQUENCE</scope>
    <source>
        <strain evidence="2">USP_2M_L1-L4_2017</strain>
        <tissue evidence="2">Whole body</tissue>
    </source>
</reference>
<proteinExistence type="predicted"/>
<evidence type="ECO:0000256" key="1">
    <source>
        <dbReference type="SAM" id="MobiDB-lite"/>
    </source>
</evidence>
<evidence type="ECO:0000313" key="3">
    <source>
        <dbReference type="Proteomes" id="UP001177670"/>
    </source>
</evidence>
<sequence>MAHPDDLPSKRIRGRSAHDVPLTAMERHTFARRHGLSQDFVKDHVSASHPNVSHCPRGGEEEDRDSSALSIELSSDRAHPSSPPAEVALTNSLCETKELRSRGRSDVESNAATVDRPRAILDQPKVRRTIGRHVRAIVERRRQFPRLHARDARRRLASTGSEGTAAVPPDVHTPTSWRHGAYLLHPRRRSLTLWRGKPIAA</sequence>
<dbReference type="EMBL" id="JAHYIQ010000001">
    <property type="protein sequence ID" value="KAK1137656.1"/>
    <property type="molecule type" value="Genomic_DNA"/>
</dbReference>